<comment type="subcellular location">
    <subcellularLocation>
        <location evidence="1">Membrane</location>
        <topology evidence="1">Multi-pass membrane protein</topology>
    </subcellularLocation>
</comment>
<dbReference type="OrthoDB" id="5739025at2"/>
<protein>
    <submittedName>
        <fullName evidence="7">Zinc transporter</fullName>
    </submittedName>
</protein>
<feature type="transmembrane region" description="Helical" evidence="5">
    <location>
        <begin position="125"/>
        <end position="144"/>
    </location>
</feature>
<keyword evidence="3 5" id="KW-1133">Transmembrane helix</keyword>
<dbReference type="Proteomes" id="UP000187735">
    <property type="component" value="Chromosome"/>
</dbReference>
<proteinExistence type="predicted"/>
<dbReference type="AlphaFoldDB" id="A0A1P8WJP4"/>
<keyword evidence="6" id="KW-0732">Signal</keyword>
<dbReference type="GO" id="GO:0005385">
    <property type="term" value="F:zinc ion transmembrane transporter activity"/>
    <property type="evidence" value="ECO:0007669"/>
    <property type="project" value="TreeGrafter"/>
</dbReference>
<dbReference type="RefSeq" id="WP_083732168.1">
    <property type="nucleotide sequence ID" value="NZ_CP017641.1"/>
</dbReference>
<dbReference type="InterPro" id="IPR003689">
    <property type="entry name" value="ZIP"/>
</dbReference>
<feature type="transmembrane region" description="Helical" evidence="5">
    <location>
        <begin position="301"/>
        <end position="321"/>
    </location>
</feature>
<reference evidence="7 8" key="1">
    <citation type="journal article" date="2016" name="Front. Microbiol.">
        <title>Fuerstia marisgermanicae gen. nov., sp. nov., an Unusual Member of the Phylum Planctomycetes from the German Wadden Sea.</title>
        <authorList>
            <person name="Kohn T."/>
            <person name="Heuer A."/>
            <person name="Jogler M."/>
            <person name="Vollmers J."/>
            <person name="Boedeker C."/>
            <person name="Bunk B."/>
            <person name="Rast P."/>
            <person name="Borchert D."/>
            <person name="Glockner I."/>
            <person name="Freese H.M."/>
            <person name="Klenk H.P."/>
            <person name="Overmann J."/>
            <person name="Kaster A.K."/>
            <person name="Rohde M."/>
            <person name="Wiegand S."/>
            <person name="Jogler C."/>
        </authorList>
    </citation>
    <scope>NUCLEOTIDE SEQUENCE [LARGE SCALE GENOMIC DNA]</scope>
    <source>
        <strain evidence="7 8">NH11</strain>
    </source>
</reference>
<evidence type="ECO:0000256" key="2">
    <source>
        <dbReference type="ARBA" id="ARBA00022692"/>
    </source>
</evidence>
<evidence type="ECO:0000256" key="3">
    <source>
        <dbReference type="ARBA" id="ARBA00022989"/>
    </source>
</evidence>
<feature type="transmembrane region" description="Helical" evidence="5">
    <location>
        <begin position="270"/>
        <end position="289"/>
    </location>
</feature>
<keyword evidence="4 5" id="KW-0472">Membrane</keyword>
<organism evidence="7 8">
    <name type="scientific">Fuerstiella marisgermanici</name>
    <dbReference type="NCBI Taxonomy" id="1891926"/>
    <lineage>
        <taxon>Bacteria</taxon>
        <taxon>Pseudomonadati</taxon>
        <taxon>Planctomycetota</taxon>
        <taxon>Planctomycetia</taxon>
        <taxon>Planctomycetales</taxon>
        <taxon>Planctomycetaceae</taxon>
        <taxon>Fuerstiella</taxon>
    </lineage>
</organism>
<dbReference type="KEGG" id="fmr:Fuma_03901"/>
<sequence precursor="true">MRFLVLLLVSLSLFALFCGGNQTARAQDTSGDETAAISPNETVRLPAPPAPNTDAAPSSWSITILAIYCALIVVASLLGGALPFVMELTHTRMQTIISFVGGLMLGIGVLHLMPHAVHELHQANIAANWMMVGIVMMFVLLRLFHFHNHEPVRMLHKDGSTDCGHDHDHDHDAVSVDLVTTGEGHSAAECHSHGHTHGLSWFGIALGLSLHTLIDGLALAASVHAQAQQISGSQWLGLATFLAVLLHKPLDAVSITSLMAASGWTRRSMMLVNAGFSMMCPLGAALFLLGVRQFAGYQQELLGTALAFSAGVFICISLSDLLPEMEFHAHNKVQLTVALGLGIILSWSLTFLEYAHLH</sequence>
<gene>
    <name evidence="7" type="ORF">Fuma_03901</name>
</gene>
<feature type="signal peptide" evidence="6">
    <location>
        <begin position="1"/>
        <end position="26"/>
    </location>
</feature>
<dbReference type="Pfam" id="PF02535">
    <property type="entry name" value="Zip"/>
    <property type="match status" value="1"/>
</dbReference>
<evidence type="ECO:0000313" key="8">
    <source>
        <dbReference type="Proteomes" id="UP000187735"/>
    </source>
</evidence>
<dbReference type="EMBL" id="CP017641">
    <property type="protein sequence ID" value="APZ94275.1"/>
    <property type="molecule type" value="Genomic_DNA"/>
</dbReference>
<keyword evidence="2 5" id="KW-0812">Transmembrane</keyword>
<evidence type="ECO:0000256" key="1">
    <source>
        <dbReference type="ARBA" id="ARBA00004141"/>
    </source>
</evidence>
<feature type="transmembrane region" description="Helical" evidence="5">
    <location>
        <begin position="60"/>
        <end position="84"/>
    </location>
</feature>
<evidence type="ECO:0000256" key="5">
    <source>
        <dbReference type="SAM" id="Phobius"/>
    </source>
</evidence>
<dbReference type="GO" id="GO:0016020">
    <property type="term" value="C:membrane"/>
    <property type="evidence" value="ECO:0007669"/>
    <property type="project" value="UniProtKB-SubCell"/>
</dbReference>
<feature type="transmembrane region" description="Helical" evidence="5">
    <location>
        <begin position="333"/>
        <end position="352"/>
    </location>
</feature>
<dbReference type="PANTHER" id="PTHR11040:SF44">
    <property type="entry name" value="PROTEIN ZNTC-RELATED"/>
    <property type="match status" value="1"/>
</dbReference>
<keyword evidence="8" id="KW-1185">Reference proteome</keyword>
<evidence type="ECO:0000313" key="7">
    <source>
        <dbReference type="EMBL" id="APZ94275.1"/>
    </source>
</evidence>
<feature type="chain" id="PRO_5012117112" evidence="6">
    <location>
        <begin position="27"/>
        <end position="358"/>
    </location>
</feature>
<feature type="transmembrane region" description="Helical" evidence="5">
    <location>
        <begin position="96"/>
        <end position="113"/>
    </location>
</feature>
<evidence type="ECO:0000256" key="6">
    <source>
        <dbReference type="SAM" id="SignalP"/>
    </source>
</evidence>
<dbReference type="PANTHER" id="PTHR11040">
    <property type="entry name" value="ZINC/IRON TRANSPORTER"/>
    <property type="match status" value="1"/>
</dbReference>
<evidence type="ECO:0000256" key="4">
    <source>
        <dbReference type="ARBA" id="ARBA00023136"/>
    </source>
</evidence>
<dbReference type="STRING" id="1891926.Fuma_03901"/>
<name>A0A1P8WJP4_9PLAN</name>
<accession>A0A1P8WJP4</accession>